<reference evidence="11 12" key="1">
    <citation type="submission" date="2016-04" db="EMBL/GenBank/DDBJ databases">
        <authorList>
            <consortium name="Pathogen Informatics"/>
        </authorList>
    </citation>
    <scope>NUCLEOTIDE SEQUENCE [LARGE SCALE GENOMIC DNA]</scope>
    <source>
        <strain evidence="11 12">H050680373</strain>
    </source>
</reference>
<dbReference type="PANTHER" id="PTHR43065:SF10">
    <property type="entry name" value="PEROXIDE STRESS-ACTIVATED HISTIDINE KINASE MAK3"/>
    <property type="match status" value="1"/>
</dbReference>
<dbReference type="AlphaFoldDB" id="A0A157SKE3"/>
<sequence length="403" mass="43156">MRSCTAMPPVRSRRRARAALARGPLHGPGGDRQRQALQPAAPAPTAESALLCLFPLEDGWHGSPSAADMLGGIHLPTTHPEQLLALVHQDDRAAVARALDQARLGAPCIGFSARVGARRGSPRHLRYAAHARRTPAGTLEYVGILLDETAQMRSKEDLRHLQAQLEALSRSSTLGKLAAAIAHEMRQPLAAIGIGAGAAQRWLDRSPPDYAEAASSMKSIQRDSLRAQGVLDSIMALVQRGSPTYQTLRLHTLLGDARLLVQWLASDNDVRIEADVPQTLPAVQGDPIQLQQVLLNLLINAVQAVRGNTGRQAPRVAINGRVGPGRRLFLDVSDNGPGIPPDLKERIFEPFFSTRPEGMGMGLWLCRRIALGHGGELLVVPETPGATLRLVLPVSRSGGAGQG</sequence>
<protein>
    <recommendedName>
        <fullName evidence="2">histidine kinase</fullName>
        <ecNumber evidence="2">2.7.13.3</ecNumber>
    </recommendedName>
</protein>
<evidence type="ECO:0000313" key="12">
    <source>
        <dbReference type="Proteomes" id="UP000076848"/>
    </source>
</evidence>
<dbReference type="InterPro" id="IPR000014">
    <property type="entry name" value="PAS"/>
</dbReference>
<feature type="domain" description="Histidine kinase" evidence="10">
    <location>
        <begin position="180"/>
        <end position="396"/>
    </location>
</feature>
<dbReference type="InterPro" id="IPR036890">
    <property type="entry name" value="HATPase_C_sf"/>
</dbReference>
<dbReference type="CDD" id="cd00130">
    <property type="entry name" value="PAS"/>
    <property type="match status" value="1"/>
</dbReference>
<evidence type="ECO:0000259" key="10">
    <source>
        <dbReference type="PROSITE" id="PS50109"/>
    </source>
</evidence>
<keyword evidence="8" id="KW-0902">Two-component regulatory system</keyword>
<keyword evidence="5" id="KW-0547">Nucleotide-binding</keyword>
<keyword evidence="7" id="KW-0067">ATP-binding</keyword>
<dbReference type="InterPro" id="IPR005467">
    <property type="entry name" value="His_kinase_dom"/>
</dbReference>
<evidence type="ECO:0000256" key="5">
    <source>
        <dbReference type="ARBA" id="ARBA00022741"/>
    </source>
</evidence>
<evidence type="ECO:0000256" key="4">
    <source>
        <dbReference type="ARBA" id="ARBA00022679"/>
    </source>
</evidence>
<feature type="region of interest" description="Disordered" evidence="9">
    <location>
        <begin position="1"/>
        <end position="41"/>
    </location>
</feature>
<dbReference type="GO" id="GO:0000155">
    <property type="term" value="F:phosphorelay sensor kinase activity"/>
    <property type="evidence" value="ECO:0007669"/>
    <property type="project" value="InterPro"/>
</dbReference>
<dbReference type="EMBL" id="FKIF01000007">
    <property type="protein sequence ID" value="SAI70940.1"/>
    <property type="molecule type" value="Genomic_DNA"/>
</dbReference>
<accession>A0A157SKE3</accession>
<evidence type="ECO:0000256" key="7">
    <source>
        <dbReference type="ARBA" id="ARBA00022840"/>
    </source>
</evidence>
<dbReference type="STRING" id="288768.SAMEA3906486_03258"/>
<keyword evidence="6 11" id="KW-0418">Kinase</keyword>
<dbReference type="SUPFAM" id="SSF55874">
    <property type="entry name" value="ATPase domain of HSP90 chaperone/DNA topoisomerase II/histidine kinase"/>
    <property type="match status" value="1"/>
</dbReference>
<dbReference type="SUPFAM" id="SSF47384">
    <property type="entry name" value="Homodimeric domain of signal transducing histidine kinase"/>
    <property type="match status" value="1"/>
</dbReference>
<evidence type="ECO:0000256" key="2">
    <source>
        <dbReference type="ARBA" id="ARBA00012438"/>
    </source>
</evidence>
<evidence type="ECO:0000313" key="11">
    <source>
        <dbReference type="EMBL" id="SAI70940.1"/>
    </source>
</evidence>
<dbReference type="EC" id="2.7.13.3" evidence="2"/>
<dbReference type="OrthoDB" id="8559580at2"/>
<dbReference type="Gene3D" id="3.30.565.10">
    <property type="entry name" value="Histidine kinase-like ATPase, C-terminal domain"/>
    <property type="match status" value="1"/>
</dbReference>
<evidence type="ECO:0000256" key="1">
    <source>
        <dbReference type="ARBA" id="ARBA00000085"/>
    </source>
</evidence>
<dbReference type="Proteomes" id="UP000076848">
    <property type="component" value="Unassembled WGS sequence"/>
</dbReference>
<keyword evidence="12" id="KW-1185">Reference proteome</keyword>
<proteinExistence type="predicted"/>
<evidence type="ECO:0000256" key="9">
    <source>
        <dbReference type="SAM" id="MobiDB-lite"/>
    </source>
</evidence>
<dbReference type="GO" id="GO:0005524">
    <property type="term" value="F:ATP binding"/>
    <property type="evidence" value="ECO:0007669"/>
    <property type="project" value="UniProtKB-KW"/>
</dbReference>
<dbReference type="InterPro" id="IPR003661">
    <property type="entry name" value="HisK_dim/P_dom"/>
</dbReference>
<evidence type="ECO:0000256" key="8">
    <source>
        <dbReference type="ARBA" id="ARBA00023012"/>
    </source>
</evidence>
<dbReference type="InterPro" id="IPR035965">
    <property type="entry name" value="PAS-like_dom_sf"/>
</dbReference>
<dbReference type="PANTHER" id="PTHR43065">
    <property type="entry name" value="SENSOR HISTIDINE KINASE"/>
    <property type="match status" value="1"/>
</dbReference>
<dbReference type="InterPro" id="IPR003594">
    <property type="entry name" value="HATPase_dom"/>
</dbReference>
<gene>
    <name evidence="11" type="primary">zraS_2</name>
    <name evidence="11" type="ORF">SAMEA3906486_03258</name>
</gene>
<keyword evidence="4 11" id="KW-0808">Transferase</keyword>
<dbReference type="PROSITE" id="PS50109">
    <property type="entry name" value="HIS_KIN"/>
    <property type="match status" value="1"/>
</dbReference>
<organism evidence="11 12">
    <name type="scientific">Bordetella ansorpii</name>
    <dbReference type="NCBI Taxonomy" id="288768"/>
    <lineage>
        <taxon>Bacteria</taxon>
        <taxon>Pseudomonadati</taxon>
        <taxon>Pseudomonadota</taxon>
        <taxon>Betaproteobacteria</taxon>
        <taxon>Burkholderiales</taxon>
        <taxon>Alcaligenaceae</taxon>
        <taxon>Bordetella</taxon>
    </lineage>
</organism>
<evidence type="ECO:0000256" key="3">
    <source>
        <dbReference type="ARBA" id="ARBA00022553"/>
    </source>
</evidence>
<dbReference type="SUPFAM" id="SSF55785">
    <property type="entry name" value="PYP-like sensor domain (PAS domain)"/>
    <property type="match status" value="1"/>
</dbReference>
<comment type="catalytic activity">
    <reaction evidence="1">
        <text>ATP + protein L-histidine = ADP + protein N-phospho-L-histidine.</text>
        <dbReference type="EC" id="2.7.13.3"/>
    </reaction>
</comment>
<dbReference type="Pfam" id="PF00512">
    <property type="entry name" value="HisKA"/>
    <property type="match status" value="1"/>
</dbReference>
<dbReference type="InterPro" id="IPR004358">
    <property type="entry name" value="Sig_transdc_His_kin-like_C"/>
</dbReference>
<dbReference type="SMART" id="SM00388">
    <property type="entry name" value="HisKA"/>
    <property type="match status" value="1"/>
</dbReference>
<dbReference type="InterPro" id="IPR036097">
    <property type="entry name" value="HisK_dim/P_sf"/>
</dbReference>
<keyword evidence="3" id="KW-0597">Phosphoprotein</keyword>
<dbReference type="PRINTS" id="PR00344">
    <property type="entry name" value="BCTRLSENSOR"/>
</dbReference>
<dbReference type="Gene3D" id="3.30.450.20">
    <property type="entry name" value="PAS domain"/>
    <property type="match status" value="1"/>
</dbReference>
<dbReference type="Pfam" id="PF02518">
    <property type="entry name" value="HATPase_c"/>
    <property type="match status" value="1"/>
</dbReference>
<evidence type="ECO:0000256" key="6">
    <source>
        <dbReference type="ARBA" id="ARBA00022777"/>
    </source>
</evidence>
<name>A0A157SKE3_9BORD</name>
<dbReference type="SMART" id="SM00387">
    <property type="entry name" value="HATPase_c"/>
    <property type="match status" value="1"/>
</dbReference>
<dbReference type="Gene3D" id="1.10.287.130">
    <property type="match status" value="1"/>
</dbReference>